<dbReference type="AlphaFoldDB" id="X1AWF9"/>
<keyword evidence="2" id="KW-0032">Aminotransferase</keyword>
<evidence type="ECO:0000259" key="4">
    <source>
        <dbReference type="Pfam" id="PF00155"/>
    </source>
</evidence>
<proteinExistence type="predicted"/>
<dbReference type="PANTHER" id="PTHR42832:SF3">
    <property type="entry name" value="L-GLUTAMINE--4-(METHYLSULFANYL)-2-OXOBUTANOATE AMINOTRANSFERASE"/>
    <property type="match status" value="1"/>
</dbReference>
<dbReference type="InterPro" id="IPR015422">
    <property type="entry name" value="PyrdxlP-dep_Trfase_small"/>
</dbReference>
<feature type="non-terminal residue" evidence="5">
    <location>
        <position position="1"/>
    </location>
</feature>
<dbReference type="PANTHER" id="PTHR42832">
    <property type="entry name" value="AMINO ACID AMINOTRANSFERASE"/>
    <property type="match status" value="1"/>
</dbReference>
<sequence>YERRRDALIEGLNNIGWKTKKPKATFFVWTRIPEGETNSMDFVKKLIDEGVILTPGIGFGKFGEGFVRFALTQPINKIREALERIERILN</sequence>
<feature type="domain" description="Aminotransferase class I/classII large" evidence="4">
    <location>
        <begin position="2"/>
        <end position="85"/>
    </location>
</feature>
<protein>
    <recommendedName>
        <fullName evidence="4">Aminotransferase class I/classII large domain-containing protein</fullName>
    </recommendedName>
</protein>
<dbReference type="InterPro" id="IPR004839">
    <property type="entry name" value="Aminotransferase_I/II_large"/>
</dbReference>
<evidence type="ECO:0000256" key="1">
    <source>
        <dbReference type="ARBA" id="ARBA00001933"/>
    </source>
</evidence>
<dbReference type="GO" id="GO:0030170">
    <property type="term" value="F:pyridoxal phosphate binding"/>
    <property type="evidence" value="ECO:0007669"/>
    <property type="project" value="InterPro"/>
</dbReference>
<dbReference type="GO" id="GO:0008483">
    <property type="term" value="F:transaminase activity"/>
    <property type="evidence" value="ECO:0007669"/>
    <property type="project" value="UniProtKB-KW"/>
</dbReference>
<accession>X1AWF9</accession>
<comment type="caution">
    <text evidence="5">The sequence shown here is derived from an EMBL/GenBank/DDBJ whole genome shotgun (WGS) entry which is preliminary data.</text>
</comment>
<dbReference type="SUPFAM" id="SSF53383">
    <property type="entry name" value="PLP-dependent transferases"/>
    <property type="match status" value="1"/>
</dbReference>
<keyword evidence="3" id="KW-0808">Transferase</keyword>
<evidence type="ECO:0000256" key="2">
    <source>
        <dbReference type="ARBA" id="ARBA00022576"/>
    </source>
</evidence>
<organism evidence="5">
    <name type="scientific">marine sediment metagenome</name>
    <dbReference type="NCBI Taxonomy" id="412755"/>
    <lineage>
        <taxon>unclassified sequences</taxon>
        <taxon>metagenomes</taxon>
        <taxon>ecological metagenomes</taxon>
    </lineage>
</organism>
<evidence type="ECO:0000313" key="5">
    <source>
        <dbReference type="EMBL" id="GAG87080.1"/>
    </source>
</evidence>
<dbReference type="Gene3D" id="3.90.1150.10">
    <property type="entry name" value="Aspartate Aminotransferase, domain 1"/>
    <property type="match status" value="1"/>
</dbReference>
<name>X1AWF9_9ZZZZ</name>
<reference evidence="5" key="1">
    <citation type="journal article" date="2014" name="Front. Microbiol.">
        <title>High frequency of phylogenetically diverse reductive dehalogenase-homologous genes in deep subseafloor sedimentary metagenomes.</title>
        <authorList>
            <person name="Kawai M."/>
            <person name="Futagami T."/>
            <person name="Toyoda A."/>
            <person name="Takaki Y."/>
            <person name="Nishi S."/>
            <person name="Hori S."/>
            <person name="Arai W."/>
            <person name="Tsubouchi T."/>
            <person name="Morono Y."/>
            <person name="Uchiyama I."/>
            <person name="Ito T."/>
            <person name="Fujiyama A."/>
            <person name="Inagaki F."/>
            <person name="Takami H."/>
        </authorList>
    </citation>
    <scope>NUCLEOTIDE SEQUENCE</scope>
    <source>
        <strain evidence="5">Expedition CK06-06</strain>
    </source>
</reference>
<dbReference type="InterPro" id="IPR050881">
    <property type="entry name" value="LL-DAP_aminotransferase"/>
</dbReference>
<gene>
    <name evidence="5" type="ORF">S01H4_30317</name>
</gene>
<dbReference type="InterPro" id="IPR015424">
    <property type="entry name" value="PyrdxlP-dep_Trfase"/>
</dbReference>
<dbReference type="EMBL" id="BART01015639">
    <property type="protein sequence ID" value="GAG87080.1"/>
    <property type="molecule type" value="Genomic_DNA"/>
</dbReference>
<comment type="cofactor">
    <cofactor evidence="1">
        <name>pyridoxal 5'-phosphate</name>
        <dbReference type="ChEBI" id="CHEBI:597326"/>
    </cofactor>
</comment>
<evidence type="ECO:0000256" key="3">
    <source>
        <dbReference type="ARBA" id="ARBA00022679"/>
    </source>
</evidence>
<dbReference type="Pfam" id="PF00155">
    <property type="entry name" value="Aminotran_1_2"/>
    <property type="match status" value="1"/>
</dbReference>